<dbReference type="Proteomes" id="UP001595690">
    <property type="component" value="Unassembled WGS sequence"/>
</dbReference>
<evidence type="ECO:0000259" key="2">
    <source>
        <dbReference type="Pfam" id="PF07905"/>
    </source>
</evidence>
<dbReference type="PANTHER" id="PTHR33744">
    <property type="entry name" value="CARBOHYDRATE DIACID REGULATOR"/>
    <property type="match status" value="1"/>
</dbReference>
<dbReference type="InterPro" id="IPR012914">
    <property type="entry name" value="PucR_dom"/>
</dbReference>
<dbReference type="EMBL" id="JBHRZI010000008">
    <property type="protein sequence ID" value="MFC3890950.1"/>
    <property type="molecule type" value="Genomic_DNA"/>
</dbReference>
<protein>
    <submittedName>
        <fullName evidence="5">Helix-turn-helix domain-containing protein</fullName>
    </submittedName>
</protein>
<reference evidence="6" key="1">
    <citation type="journal article" date="2019" name="Int. J. Syst. Evol. Microbiol.">
        <title>The Global Catalogue of Microorganisms (GCM) 10K type strain sequencing project: providing services to taxonomists for standard genome sequencing and annotation.</title>
        <authorList>
            <consortium name="The Broad Institute Genomics Platform"/>
            <consortium name="The Broad Institute Genome Sequencing Center for Infectious Disease"/>
            <person name="Wu L."/>
            <person name="Ma J."/>
        </authorList>
    </citation>
    <scope>NUCLEOTIDE SEQUENCE [LARGE SCALE GENOMIC DNA]</scope>
    <source>
        <strain evidence="6">CGMCC 4.7405</strain>
    </source>
</reference>
<dbReference type="RefSeq" id="WP_382369794.1">
    <property type="nucleotide sequence ID" value="NZ_JBHRZI010000008.1"/>
</dbReference>
<proteinExistence type="inferred from homology"/>
<accession>A0ABV8BM00</accession>
<dbReference type="Pfam" id="PF07905">
    <property type="entry name" value="PucR"/>
    <property type="match status" value="1"/>
</dbReference>
<organism evidence="5 6">
    <name type="scientific">Lentzea rhizosphaerae</name>
    <dbReference type="NCBI Taxonomy" id="2041025"/>
    <lineage>
        <taxon>Bacteria</taxon>
        <taxon>Bacillati</taxon>
        <taxon>Actinomycetota</taxon>
        <taxon>Actinomycetes</taxon>
        <taxon>Pseudonocardiales</taxon>
        <taxon>Pseudonocardiaceae</taxon>
        <taxon>Lentzea</taxon>
    </lineage>
</organism>
<comment type="caution">
    <text evidence="5">The sequence shown here is derived from an EMBL/GenBank/DDBJ whole genome shotgun (WGS) entry which is preliminary data.</text>
</comment>
<dbReference type="Pfam" id="PF17853">
    <property type="entry name" value="GGDEF_2"/>
    <property type="match status" value="1"/>
</dbReference>
<dbReference type="Gene3D" id="1.10.10.2840">
    <property type="entry name" value="PucR C-terminal helix-turn-helix domain"/>
    <property type="match status" value="1"/>
</dbReference>
<dbReference type="Pfam" id="PF13556">
    <property type="entry name" value="HTH_30"/>
    <property type="match status" value="1"/>
</dbReference>
<sequence length="501" mass="53373">MTSLPTIQQILDLEGVRRGEPTVLAGLEHLGRTVRWVHVADTPQSGELLLAASGCLPHDAGRWLERLATTGVVGVVVQSAGALPDALVLAAQGLRMPLVQLRQDVRLSQVTEAALALVTAGQLAESRGHEQIHQRFSELARAGVDALTVVSHAAALAQCPVVLENTAHQVIAFGPAGADADCLDNWESLSRQIVASGQTAYHDRTGWLVTTIGTGAAEWGRLLVKCPEPSAAHVIVAERAAGVIALDLRAHHDEDSHLRAQRTLLTSLLTGDLVAAEFASRVRALGIPLDKSVMVAVVVHDRSPLDVADRIGDLPRDLTGLHGAFDDDSLGILLTLQPDDDVHGCLVRLAEAVRRRAPAVVAASEPVTSVSEVRKALVEARQVAAAASGGSWDAPYVRLRDLGLPGLMYLLRNDPHVQAHVERELGPLLDPEHIDMIATLRAYVDSGGNKTDAAAATNLSRQALYDRLKRIGQLLGADLDSPRVRASLHAALSAYDAIRRP</sequence>
<evidence type="ECO:0000313" key="6">
    <source>
        <dbReference type="Proteomes" id="UP001595690"/>
    </source>
</evidence>
<dbReference type="InterPro" id="IPR051448">
    <property type="entry name" value="CdaR-like_regulators"/>
</dbReference>
<comment type="similarity">
    <text evidence="1">Belongs to the CdaR family.</text>
</comment>
<dbReference type="PANTHER" id="PTHR33744:SF1">
    <property type="entry name" value="DNA-BINDING TRANSCRIPTIONAL ACTIVATOR ADER"/>
    <property type="match status" value="1"/>
</dbReference>
<dbReference type="InterPro" id="IPR041522">
    <property type="entry name" value="CdaR_GGDEF"/>
</dbReference>
<evidence type="ECO:0000259" key="3">
    <source>
        <dbReference type="Pfam" id="PF13556"/>
    </source>
</evidence>
<gene>
    <name evidence="5" type="ORF">ACFOWZ_05645</name>
</gene>
<feature type="domain" description="PucR C-terminal helix-turn-helix" evidence="3">
    <location>
        <begin position="437"/>
        <end position="493"/>
    </location>
</feature>
<dbReference type="InterPro" id="IPR042070">
    <property type="entry name" value="PucR_C-HTH_sf"/>
</dbReference>
<evidence type="ECO:0000259" key="4">
    <source>
        <dbReference type="Pfam" id="PF17853"/>
    </source>
</evidence>
<dbReference type="InterPro" id="IPR025736">
    <property type="entry name" value="PucR_C-HTH_dom"/>
</dbReference>
<feature type="domain" description="Purine catabolism PurC-like" evidence="2">
    <location>
        <begin position="9"/>
        <end position="116"/>
    </location>
</feature>
<keyword evidence="6" id="KW-1185">Reference proteome</keyword>
<name>A0ABV8BM00_9PSEU</name>
<evidence type="ECO:0000313" key="5">
    <source>
        <dbReference type="EMBL" id="MFC3890950.1"/>
    </source>
</evidence>
<feature type="domain" description="CdaR GGDEF-like" evidence="4">
    <location>
        <begin position="276"/>
        <end position="385"/>
    </location>
</feature>
<evidence type="ECO:0000256" key="1">
    <source>
        <dbReference type="ARBA" id="ARBA00006754"/>
    </source>
</evidence>